<dbReference type="SUPFAM" id="SSF54637">
    <property type="entry name" value="Thioesterase/thiol ester dehydrase-isomerase"/>
    <property type="match status" value="1"/>
</dbReference>
<protein>
    <submittedName>
        <fullName evidence="4">Phenylacetic acid degradation protein</fullName>
    </submittedName>
</protein>
<dbReference type="EMBL" id="PZJJ01000034">
    <property type="protein sequence ID" value="PTL37760.1"/>
    <property type="molecule type" value="Genomic_DNA"/>
</dbReference>
<dbReference type="InterPro" id="IPR039298">
    <property type="entry name" value="ACOT13"/>
</dbReference>
<dbReference type="PANTHER" id="PTHR21660:SF1">
    <property type="entry name" value="ACYL-COENZYME A THIOESTERASE 13"/>
    <property type="match status" value="1"/>
</dbReference>
<proteinExistence type="inferred from homology"/>
<comment type="caution">
    <text evidence="4">The sequence shown here is derived from an EMBL/GenBank/DDBJ whole genome shotgun (WGS) entry which is preliminary data.</text>
</comment>
<dbReference type="InterPro" id="IPR029069">
    <property type="entry name" value="HotDog_dom_sf"/>
</dbReference>
<name>A0A2T4U2Y5_9BACI</name>
<dbReference type="RefSeq" id="WP_107585996.1">
    <property type="nucleotide sequence ID" value="NZ_PZJJ01000034.1"/>
</dbReference>
<dbReference type="Proteomes" id="UP000240509">
    <property type="component" value="Unassembled WGS sequence"/>
</dbReference>
<dbReference type="InterPro" id="IPR003736">
    <property type="entry name" value="PAAI_dom"/>
</dbReference>
<dbReference type="InterPro" id="IPR006683">
    <property type="entry name" value="Thioestr_dom"/>
</dbReference>
<dbReference type="PANTHER" id="PTHR21660">
    <property type="entry name" value="THIOESTERASE SUPERFAMILY MEMBER-RELATED"/>
    <property type="match status" value="1"/>
</dbReference>
<gene>
    <name evidence="4" type="ORF">C6Y45_14725</name>
</gene>
<organism evidence="4 5">
    <name type="scientific">Alkalicoccus saliphilus</name>
    <dbReference type="NCBI Taxonomy" id="200989"/>
    <lineage>
        <taxon>Bacteria</taxon>
        <taxon>Bacillati</taxon>
        <taxon>Bacillota</taxon>
        <taxon>Bacilli</taxon>
        <taxon>Bacillales</taxon>
        <taxon>Bacillaceae</taxon>
        <taxon>Alkalicoccus</taxon>
    </lineage>
</organism>
<comment type="similarity">
    <text evidence="1">Belongs to the thioesterase PaaI family.</text>
</comment>
<dbReference type="AlphaFoldDB" id="A0A2T4U2Y5"/>
<accession>A0A2T4U2Y5</accession>
<dbReference type="Gene3D" id="3.10.129.10">
    <property type="entry name" value="Hotdog Thioesterase"/>
    <property type="match status" value="1"/>
</dbReference>
<dbReference type="CDD" id="cd03443">
    <property type="entry name" value="PaaI_thioesterase"/>
    <property type="match status" value="1"/>
</dbReference>
<dbReference type="OrthoDB" id="337200at2"/>
<evidence type="ECO:0000256" key="2">
    <source>
        <dbReference type="ARBA" id="ARBA00022801"/>
    </source>
</evidence>
<evidence type="ECO:0000259" key="3">
    <source>
        <dbReference type="Pfam" id="PF03061"/>
    </source>
</evidence>
<sequence>MKLSKELQEVQEKFSESPFWQTMGFELDHLEEGKSILKMPVSKGLENVLGTLHGGAYAGLLDTAMGITGRSVEKQPLVTIDMTIHYFRAVSEGAVYAEGKVLSRSSSLITLEAKAYDESNNMVAHSVGGFKISRKASQR</sequence>
<evidence type="ECO:0000313" key="4">
    <source>
        <dbReference type="EMBL" id="PTL37760.1"/>
    </source>
</evidence>
<dbReference type="Pfam" id="PF03061">
    <property type="entry name" value="4HBT"/>
    <property type="match status" value="1"/>
</dbReference>
<dbReference type="GO" id="GO:0047617">
    <property type="term" value="F:fatty acyl-CoA hydrolase activity"/>
    <property type="evidence" value="ECO:0007669"/>
    <property type="project" value="InterPro"/>
</dbReference>
<evidence type="ECO:0000256" key="1">
    <source>
        <dbReference type="ARBA" id="ARBA00008324"/>
    </source>
</evidence>
<keyword evidence="2" id="KW-0378">Hydrolase</keyword>
<feature type="domain" description="Thioesterase" evidence="3">
    <location>
        <begin position="50"/>
        <end position="122"/>
    </location>
</feature>
<dbReference type="NCBIfam" id="TIGR00369">
    <property type="entry name" value="unchar_dom_1"/>
    <property type="match status" value="1"/>
</dbReference>
<evidence type="ECO:0000313" key="5">
    <source>
        <dbReference type="Proteomes" id="UP000240509"/>
    </source>
</evidence>
<reference evidence="4 5" key="1">
    <citation type="submission" date="2018-03" db="EMBL/GenBank/DDBJ databases">
        <title>Alkalicoccus saliphilus sp. nov., isolated from a mineral pool.</title>
        <authorList>
            <person name="Zhao B."/>
        </authorList>
    </citation>
    <scope>NUCLEOTIDE SEQUENCE [LARGE SCALE GENOMIC DNA]</scope>
    <source>
        <strain evidence="4 5">6AG</strain>
    </source>
</reference>
<keyword evidence="5" id="KW-1185">Reference proteome</keyword>